<dbReference type="GeneID" id="54981317"/>
<proteinExistence type="predicted"/>
<dbReference type="InterPro" id="IPR001387">
    <property type="entry name" value="Cro/C1-type_HTH"/>
</dbReference>
<name>A0A222NP73_9VIRU</name>
<dbReference type="SUPFAM" id="SSF47413">
    <property type="entry name" value="lambda repressor-like DNA-binding domains"/>
    <property type="match status" value="1"/>
</dbReference>
<dbReference type="KEGG" id="vg:54981317"/>
<evidence type="ECO:0000313" key="2">
    <source>
        <dbReference type="Proteomes" id="UP000225886"/>
    </source>
</evidence>
<organism evidence="1 2">
    <name type="scientific">Flavobacterium phage FLiP</name>
    <dbReference type="NCBI Taxonomy" id="2023716"/>
    <lineage>
        <taxon>Viruses</taxon>
        <taxon>Varidnaviria</taxon>
        <taxon>Abadenavirae</taxon>
        <taxon>Produgelaviricota</taxon>
        <taxon>Ainoaviricetes</taxon>
        <taxon>Lautamovirales</taxon>
        <taxon>Finnlakeviridae</taxon>
        <taxon>Finnlakevirus</taxon>
        <taxon>Finnlakevirus FLiP</taxon>
    </lineage>
</organism>
<evidence type="ECO:0000313" key="1">
    <source>
        <dbReference type="EMBL" id="ASQ41219.1"/>
    </source>
</evidence>
<dbReference type="InterPro" id="IPR010982">
    <property type="entry name" value="Lambda_DNA-bd_dom_sf"/>
</dbReference>
<accession>A0A222NP73</accession>
<protein>
    <submittedName>
        <fullName evidence="1">Uncharacterized protein</fullName>
    </submittedName>
</protein>
<reference evidence="1 2" key="1">
    <citation type="journal article" date="2017" name="Proc. Natl. Acad. Sci. U.S.A.">
        <title>Virus found in a boreal lake links ssDNA and dsDNA viruses.</title>
        <authorList>
            <person name="Laanto E."/>
            <person name="Mantynen S."/>
            <person name="De Colibus L."/>
            <person name="Marjakangas J."/>
            <person name="Gillum A."/>
            <person name="Stuart D.I."/>
            <person name="Ravantti J.J."/>
            <person name="Huiskonen J.T."/>
            <person name="Sundberg L.R."/>
        </authorList>
    </citation>
    <scope>NUCLEOTIDE SEQUENCE [LARGE SCALE GENOMIC DNA]</scope>
</reference>
<dbReference type="Proteomes" id="UP000225886">
    <property type="component" value="Segment"/>
</dbReference>
<keyword evidence="2" id="KW-1185">Reference proteome</keyword>
<sequence length="139" mass="15749">MYSVVYEARGDLKNGSFNEPFTDLEEAKAFMKDTLQNGIDFDIPFSLFLVDNRTNGIIDSFDSYVNGLPVEYHLEKVVTMTTKAMIDNLSDLMEIKKLTKTQVSNECGMSVQNLCKFFKSDNNPTLSNFVRVSNAIHNL</sequence>
<dbReference type="SMR" id="A0A222NP73"/>
<dbReference type="EMBL" id="MF361639">
    <property type="protein sequence ID" value="ASQ41219.1"/>
    <property type="molecule type" value="Genomic_DNA"/>
</dbReference>
<dbReference type="CDD" id="cd00093">
    <property type="entry name" value="HTH_XRE"/>
    <property type="match status" value="1"/>
</dbReference>
<dbReference type="RefSeq" id="YP_009791147.1">
    <property type="nucleotide sequence ID" value="NC_047837.1"/>
</dbReference>
<dbReference type="GO" id="GO:0003677">
    <property type="term" value="F:DNA binding"/>
    <property type="evidence" value="ECO:0007669"/>
    <property type="project" value="InterPro"/>
</dbReference>